<comment type="subunit">
    <text evidence="1 5">Homodimer.</text>
</comment>
<dbReference type="Pfam" id="PF04115">
    <property type="entry name" value="Ureidogly_lyase"/>
    <property type="match status" value="1"/>
</dbReference>
<dbReference type="InterPro" id="IPR007247">
    <property type="entry name" value="Ureidogly_lyase"/>
</dbReference>
<dbReference type="RefSeq" id="WP_244784347.1">
    <property type="nucleotide sequence ID" value="NZ_CP091508.1"/>
</dbReference>
<dbReference type="Gene3D" id="2.60.120.480">
    <property type="entry name" value="Ureidoglycolate hydrolase"/>
    <property type="match status" value="1"/>
</dbReference>
<comment type="cofactor">
    <cofactor evidence="5">
        <name>Ni(2+)</name>
        <dbReference type="ChEBI" id="CHEBI:49786"/>
    </cofactor>
</comment>
<dbReference type="PIRSF" id="PIRSF017306">
    <property type="entry name" value="Ureidogly_hydro"/>
    <property type="match status" value="1"/>
</dbReference>
<dbReference type="PANTHER" id="PTHR21221:SF1">
    <property type="entry name" value="UREIDOGLYCOLATE LYASE"/>
    <property type="match status" value="1"/>
</dbReference>
<evidence type="ECO:0000256" key="4">
    <source>
        <dbReference type="ARBA" id="ARBA00047684"/>
    </source>
</evidence>
<evidence type="ECO:0000313" key="7">
    <source>
        <dbReference type="Proteomes" id="UP000829817"/>
    </source>
</evidence>
<name>A0ABY4DS94_9NEIS</name>
<dbReference type="InterPro" id="IPR024060">
    <property type="entry name" value="Ureidoglycolate_lyase_dom_sf"/>
</dbReference>
<keyword evidence="7" id="KW-1185">Reference proteome</keyword>
<sequence length="168" mass="18598">MNVLHIEPLTKAAFAPFGDVLEIEGSHWFHINNGTTERYHRLADVQIDGADGRPVISLARGDAFHAPLKIAMLERHPLGSQAWIPFNRTPFIVVVAPDGANGRPDTTKMRAFYAAGHQGVNYHLGTWHHPLMSFGTRGEFIVVDRAGTAANCDEVFFEQSWQIAGLPE</sequence>
<dbReference type="GO" id="GO:0016829">
    <property type="term" value="F:lyase activity"/>
    <property type="evidence" value="ECO:0007669"/>
    <property type="project" value="UniProtKB-KW"/>
</dbReference>
<dbReference type="InterPro" id="IPR023525">
    <property type="entry name" value="Ureidogly_lyase_bac"/>
</dbReference>
<dbReference type="EMBL" id="CP091508">
    <property type="protein sequence ID" value="UOO81283.1"/>
    <property type="molecule type" value="Genomic_DNA"/>
</dbReference>
<proteinExistence type="inferred from homology"/>
<dbReference type="EC" id="4.3.2.3" evidence="5"/>
<dbReference type="InterPro" id="IPR047233">
    <property type="entry name" value="UAH_cupin"/>
</dbReference>
<dbReference type="SUPFAM" id="SSF51182">
    <property type="entry name" value="RmlC-like cupins"/>
    <property type="match status" value="1"/>
</dbReference>
<reference evidence="6 7" key="1">
    <citation type="journal article" date="2022" name="Res Sq">
        <title>Evolution of multicellular longitudinally dividing oral cavity symbionts (Neisseriaceae).</title>
        <authorList>
            <person name="Nyongesa S."/>
            <person name="Weber P."/>
            <person name="Bernet E."/>
            <person name="Pullido F."/>
            <person name="Nieckarz M."/>
            <person name="Delaby M."/>
            <person name="Nieves C."/>
            <person name="Viehboeck T."/>
            <person name="Krause N."/>
            <person name="Rivera-Millot A."/>
            <person name="Nakamura A."/>
            <person name="Vischer N."/>
            <person name="VanNieuwenhze M."/>
            <person name="Brun Y."/>
            <person name="Cava F."/>
            <person name="Bulgheresi S."/>
            <person name="Veyrier F."/>
        </authorList>
    </citation>
    <scope>NUCLEOTIDE SEQUENCE [LARGE SCALE GENOMIC DNA]</scope>
    <source>
        <strain evidence="6 7">CCUG 63373m</strain>
    </source>
</reference>
<evidence type="ECO:0000256" key="1">
    <source>
        <dbReference type="ARBA" id="ARBA00011738"/>
    </source>
</evidence>
<gene>
    <name evidence="5" type="primary">allA</name>
    <name evidence="6" type="ORF">LVJ83_09965</name>
</gene>
<dbReference type="Proteomes" id="UP000829817">
    <property type="component" value="Chromosome"/>
</dbReference>
<dbReference type="NCBIfam" id="NF009932">
    <property type="entry name" value="PRK13395.1"/>
    <property type="match status" value="1"/>
</dbReference>
<dbReference type="InterPro" id="IPR011051">
    <property type="entry name" value="RmlC_Cupin_sf"/>
</dbReference>
<organism evidence="6 7">
    <name type="scientific">Uruburuella testudinis</name>
    <dbReference type="NCBI Taxonomy" id="1282863"/>
    <lineage>
        <taxon>Bacteria</taxon>
        <taxon>Pseudomonadati</taxon>
        <taxon>Pseudomonadota</taxon>
        <taxon>Betaproteobacteria</taxon>
        <taxon>Neisseriales</taxon>
        <taxon>Neisseriaceae</taxon>
        <taxon>Uruburuella</taxon>
    </lineage>
</organism>
<comment type="catalytic activity">
    <reaction evidence="4 5">
        <text>(S)-ureidoglycolate = urea + glyoxylate</text>
        <dbReference type="Rhea" id="RHEA:11304"/>
        <dbReference type="ChEBI" id="CHEBI:16199"/>
        <dbReference type="ChEBI" id="CHEBI:36655"/>
        <dbReference type="ChEBI" id="CHEBI:57296"/>
        <dbReference type="EC" id="4.3.2.3"/>
    </reaction>
</comment>
<dbReference type="PANTHER" id="PTHR21221">
    <property type="entry name" value="UREIDOGLYCOLATE HYDROLASE"/>
    <property type="match status" value="1"/>
</dbReference>
<accession>A0ABY4DS94</accession>
<evidence type="ECO:0000256" key="3">
    <source>
        <dbReference type="ARBA" id="ARBA00023239"/>
    </source>
</evidence>
<keyword evidence="2 5" id="KW-0659">Purine metabolism</keyword>
<dbReference type="CDD" id="cd20298">
    <property type="entry name" value="cupin_UAH"/>
    <property type="match status" value="1"/>
</dbReference>
<evidence type="ECO:0000256" key="2">
    <source>
        <dbReference type="ARBA" id="ARBA00022631"/>
    </source>
</evidence>
<keyword evidence="3 5" id="KW-0456">Lyase</keyword>
<evidence type="ECO:0000313" key="6">
    <source>
        <dbReference type="EMBL" id="UOO81283.1"/>
    </source>
</evidence>
<comment type="similarity">
    <text evidence="5">Belongs to the ureidoglycolate lyase family.</text>
</comment>
<dbReference type="HAMAP" id="MF_00616">
    <property type="entry name" value="Ureidogly_lyase"/>
    <property type="match status" value="1"/>
</dbReference>
<evidence type="ECO:0000256" key="5">
    <source>
        <dbReference type="HAMAP-Rule" id="MF_00616"/>
    </source>
</evidence>
<comment type="pathway">
    <text evidence="5">Nitrogen metabolism; (S)-allantoin degradation.</text>
</comment>
<comment type="function">
    <text evidence="5">Catalyzes the catabolism of the allantoin degradation intermediate (S)-ureidoglycolate, generating urea and glyoxylate. Involved in the utilization of allantoin as nitrogen source.</text>
</comment>
<protein>
    <recommendedName>
        <fullName evidence="5">Ureidoglycolate lyase</fullName>
        <ecNumber evidence="5">4.3.2.3</ecNumber>
    </recommendedName>
    <alternativeName>
        <fullName evidence="5">Ureidoglycolatase</fullName>
    </alternativeName>
</protein>